<dbReference type="Proteomes" id="UP000326757">
    <property type="component" value="Unassembled WGS sequence"/>
</dbReference>
<keyword evidence="2" id="KW-1185">Reference proteome</keyword>
<accession>A0A5N6JW34</accession>
<proteinExistence type="predicted"/>
<dbReference type="EMBL" id="VIGI01000012">
    <property type="protein sequence ID" value="KAB8293147.1"/>
    <property type="molecule type" value="Genomic_DNA"/>
</dbReference>
<sequence length="70" mass="7974">MGKVAVEGSKGNKHTRHGGRMEMMYSAREPCLAITFGWVHDFTLEQVPHGEICITCCPTFHNFPIVHRLY</sequence>
<name>A0A5N6JW34_MONLA</name>
<dbReference type="OrthoDB" id="448573at2759"/>
<evidence type="ECO:0000313" key="1">
    <source>
        <dbReference type="EMBL" id="KAB8293147.1"/>
    </source>
</evidence>
<gene>
    <name evidence="1" type="ORF">EYC80_007495</name>
</gene>
<dbReference type="AlphaFoldDB" id="A0A5N6JW34"/>
<comment type="caution">
    <text evidence="1">The sequence shown here is derived from an EMBL/GenBank/DDBJ whole genome shotgun (WGS) entry which is preliminary data.</text>
</comment>
<evidence type="ECO:0000313" key="2">
    <source>
        <dbReference type="Proteomes" id="UP000326757"/>
    </source>
</evidence>
<organism evidence="1 2">
    <name type="scientific">Monilinia laxa</name>
    <name type="common">Brown rot fungus</name>
    <name type="synonym">Sclerotinia laxa</name>
    <dbReference type="NCBI Taxonomy" id="61186"/>
    <lineage>
        <taxon>Eukaryota</taxon>
        <taxon>Fungi</taxon>
        <taxon>Dikarya</taxon>
        <taxon>Ascomycota</taxon>
        <taxon>Pezizomycotina</taxon>
        <taxon>Leotiomycetes</taxon>
        <taxon>Helotiales</taxon>
        <taxon>Sclerotiniaceae</taxon>
        <taxon>Monilinia</taxon>
    </lineage>
</organism>
<reference evidence="1 2" key="1">
    <citation type="submission" date="2019-06" db="EMBL/GenBank/DDBJ databases">
        <title>Genome Sequence of the Brown Rot Fungal Pathogen Monilinia laxa.</title>
        <authorList>
            <person name="De Miccolis Angelini R.M."/>
            <person name="Landi L."/>
            <person name="Abate D."/>
            <person name="Pollastro S."/>
            <person name="Romanazzi G."/>
            <person name="Faretra F."/>
        </authorList>
    </citation>
    <scope>NUCLEOTIDE SEQUENCE [LARGE SCALE GENOMIC DNA]</scope>
    <source>
        <strain evidence="1 2">Mlax316</strain>
    </source>
</reference>
<protein>
    <submittedName>
        <fullName evidence="1">Uncharacterized protein</fullName>
    </submittedName>
</protein>